<dbReference type="SUPFAM" id="SSF54160">
    <property type="entry name" value="Chromo domain-like"/>
    <property type="match status" value="2"/>
</dbReference>
<evidence type="ECO:0000256" key="7">
    <source>
        <dbReference type="SAM" id="MobiDB-lite"/>
    </source>
</evidence>
<evidence type="ECO:0000259" key="8">
    <source>
        <dbReference type="PROSITE" id="PS50013"/>
    </source>
</evidence>
<evidence type="ECO:0000256" key="6">
    <source>
        <dbReference type="ARBA" id="ARBA00023242"/>
    </source>
</evidence>
<dbReference type="InterPro" id="IPR008251">
    <property type="entry name" value="Chromo_shadow_dom"/>
</dbReference>
<dbReference type="CDD" id="cd18655">
    <property type="entry name" value="CSD_HP1alpha_Cbx5"/>
    <property type="match status" value="1"/>
</dbReference>
<evidence type="ECO:0000256" key="4">
    <source>
        <dbReference type="ARBA" id="ARBA00022737"/>
    </source>
</evidence>
<dbReference type="InterPro" id="IPR016197">
    <property type="entry name" value="Chromo-like_dom_sf"/>
</dbReference>
<keyword evidence="2" id="KW-1017">Isopeptide bond</keyword>
<dbReference type="eggNOG" id="KOG1911">
    <property type="taxonomic scope" value="Eukaryota"/>
</dbReference>
<dbReference type="InterPro" id="IPR000953">
    <property type="entry name" value="Chromo/chromo_shadow_dom"/>
</dbReference>
<dbReference type="Gene3D" id="2.40.50.40">
    <property type="match status" value="2"/>
</dbReference>
<gene>
    <name evidence="9" type="ORF">MDA_GLEAN10015423</name>
</gene>
<evidence type="ECO:0000256" key="5">
    <source>
        <dbReference type="ARBA" id="ARBA00022843"/>
    </source>
</evidence>
<dbReference type="GO" id="GO:0005634">
    <property type="term" value="C:nucleus"/>
    <property type="evidence" value="ECO:0007669"/>
    <property type="project" value="UniProtKB-SubCell"/>
</dbReference>
<keyword evidence="10" id="KW-1185">Reference proteome</keyword>
<dbReference type="FunFam" id="2.40.50.40:FF:000009">
    <property type="entry name" value="chromobox protein homolog 1"/>
    <property type="match status" value="1"/>
</dbReference>
<keyword evidence="6" id="KW-0539">Nucleus</keyword>
<name>L5M9G5_MYODS</name>
<dbReference type="PROSITE" id="PS50013">
    <property type="entry name" value="CHROMO_2"/>
    <property type="match status" value="2"/>
</dbReference>
<feature type="domain" description="Chromo" evidence="8">
    <location>
        <begin position="163"/>
        <end position="221"/>
    </location>
</feature>
<evidence type="ECO:0000256" key="3">
    <source>
        <dbReference type="ARBA" id="ARBA00022553"/>
    </source>
</evidence>
<feature type="region of interest" description="Disordered" evidence="7">
    <location>
        <begin position="216"/>
        <end position="260"/>
    </location>
</feature>
<dbReference type="AlphaFoldDB" id="L5M9G5"/>
<keyword evidence="4" id="KW-0677">Repeat</keyword>
<dbReference type="Proteomes" id="UP000010556">
    <property type="component" value="Unassembled WGS sequence"/>
</dbReference>
<dbReference type="Pfam" id="PF01393">
    <property type="entry name" value="Chromo_shadow"/>
    <property type="match status" value="1"/>
</dbReference>
<dbReference type="GO" id="GO:0000792">
    <property type="term" value="C:heterochromatin"/>
    <property type="evidence" value="ECO:0007669"/>
    <property type="project" value="UniProtKB-ARBA"/>
</dbReference>
<dbReference type="PANTHER" id="PTHR22812">
    <property type="entry name" value="CHROMOBOX PROTEIN"/>
    <property type="match status" value="1"/>
</dbReference>
<protein>
    <submittedName>
        <fullName evidence="9">Chromobox protein like protein 5</fullName>
    </submittedName>
</protein>
<dbReference type="InterPro" id="IPR023780">
    <property type="entry name" value="Chromo_domain"/>
</dbReference>
<organism evidence="9 10">
    <name type="scientific">Myotis davidii</name>
    <name type="common">David's myotis</name>
    <dbReference type="NCBI Taxonomy" id="225400"/>
    <lineage>
        <taxon>Eukaryota</taxon>
        <taxon>Metazoa</taxon>
        <taxon>Chordata</taxon>
        <taxon>Craniata</taxon>
        <taxon>Vertebrata</taxon>
        <taxon>Euteleostomi</taxon>
        <taxon>Mammalia</taxon>
        <taxon>Eutheria</taxon>
        <taxon>Laurasiatheria</taxon>
        <taxon>Chiroptera</taxon>
        <taxon>Yangochiroptera</taxon>
        <taxon>Vespertilionidae</taxon>
        <taxon>Myotis</taxon>
    </lineage>
</organism>
<evidence type="ECO:0000313" key="10">
    <source>
        <dbReference type="Proteomes" id="UP000010556"/>
    </source>
</evidence>
<keyword evidence="5" id="KW-0832">Ubl conjugation</keyword>
<feature type="region of interest" description="Disordered" evidence="7">
    <location>
        <begin position="122"/>
        <end position="164"/>
    </location>
</feature>
<keyword evidence="3" id="KW-0597">Phosphoprotein</keyword>
<evidence type="ECO:0000313" key="9">
    <source>
        <dbReference type="EMBL" id="ELK35269.1"/>
    </source>
</evidence>
<proteinExistence type="predicted"/>
<sequence length="334" mass="36877">MGQTHPGALPGFIPSPNCAPIGSLGLACTLSRNRDPSGDVGEQVSARSLQPGQGTPPGHEPVYWASSMKEKTIELLVLLPVAMATDWDSCAVAPRQLGGGGGAACPPSPRSGREALLLAQRERKKWGDPEPSGLSPSGGTACDMGKKTKRTADSSSSEDEEEYVVEKVLDRRVVKGQVEYLLKWKGFSEEHNTWEPEKNLDCPELISEFMKKYKKMKEGENNKPREKSETNKRKSSFSNSTDDIKSKKKREQSNDIARGFERGLEPEKIIGATDSCGDLMFLMKWKDTDEADLVLAKEANVKCPQIVIAFYEERLTWHAYPEDAENKEKETAKS</sequence>
<dbReference type="Pfam" id="PF00385">
    <property type="entry name" value="Chromo"/>
    <property type="match status" value="1"/>
</dbReference>
<dbReference type="InterPro" id="IPR051219">
    <property type="entry name" value="Heterochromatin_chromo-domain"/>
</dbReference>
<dbReference type="CDD" id="cd18651">
    <property type="entry name" value="CD_HP1alpha_Cbx5"/>
    <property type="match status" value="1"/>
</dbReference>
<comment type="subcellular location">
    <subcellularLocation>
        <location evidence="1">Nucleus</location>
    </subcellularLocation>
</comment>
<dbReference type="SMART" id="SM00298">
    <property type="entry name" value="CHROMO"/>
    <property type="match status" value="2"/>
</dbReference>
<evidence type="ECO:0000256" key="2">
    <source>
        <dbReference type="ARBA" id="ARBA00022499"/>
    </source>
</evidence>
<feature type="compositionally biased region" description="Basic and acidic residues" evidence="7">
    <location>
        <begin position="216"/>
        <end position="232"/>
    </location>
</feature>
<evidence type="ECO:0000256" key="1">
    <source>
        <dbReference type="ARBA" id="ARBA00004123"/>
    </source>
</evidence>
<dbReference type="PROSITE" id="PS00598">
    <property type="entry name" value="CHROMO_1"/>
    <property type="match status" value="1"/>
</dbReference>
<accession>L5M9G5</accession>
<reference evidence="10" key="1">
    <citation type="journal article" date="2013" name="Science">
        <title>Comparative analysis of bat genomes provides insight into the evolution of flight and immunity.</title>
        <authorList>
            <person name="Zhang G."/>
            <person name="Cowled C."/>
            <person name="Shi Z."/>
            <person name="Huang Z."/>
            <person name="Bishop-Lilly K.A."/>
            <person name="Fang X."/>
            <person name="Wynne J.W."/>
            <person name="Xiong Z."/>
            <person name="Baker M.L."/>
            <person name="Zhao W."/>
            <person name="Tachedjian M."/>
            <person name="Zhu Y."/>
            <person name="Zhou P."/>
            <person name="Jiang X."/>
            <person name="Ng J."/>
            <person name="Yang L."/>
            <person name="Wu L."/>
            <person name="Xiao J."/>
            <person name="Feng Y."/>
            <person name="Chen Y."/>
            <person name="Sun X."/>
            <person name="Zhang Y."/>
            <person name="Marsh G.A."/>
            <person name="Crameri G."/>
            <person name="Broder C.C."/>
            <person name="Frey K.G."/>
            <person name="Wang L.F."/>
            <person name="Wang J."/>
        </authorList>
    </citation>
    <scope>NUCLEOTIDE SEQUENCE [LARGE SCALE GENOMIC DNA]</scope>
</reference>
<dbReference type="PRINTS" id="PR00504">
    <property type="entry name" value="CHROMODOMAIN"/>
</dbReference>
<dbReference type="SMART" id="SM00300">
    <property type="entry name" value="ChSh"/>
    <property type="match status" value="1"/>
</dbReference>
<feature type="domain" description="Chromo" evidence="8">
    <location>
        <begin position="264"/>
        <end position="322"/>
    </location>
</feature>
<dbReference type="InterPro" id="IPR017984">
    <property type="entry name" value="Chromo_dom_subgr"/>
</dbReference>
<feature type="region of interest" description="Disordered" evidence="7">
    <location>
        <begin position="33"/>
        <end position="62"/>
    </location>
</feature>
<dbReference type="FunFam" id="2.40.50.40:FF:000007">
    <property type="entry name" value="Chromobox protein homolog 1"/>
    <property type="match status" value="1"/>
</dbReference>
<dbReference type="InterPro" id="IPR023779">
    <property type="entry name" value="Chromodomain_CS"/>
</dbReference>
<dbReference type="EMBL" id="KB102468">
    <property type="protein sequence ID" value="ELK35269.1"/>
    <property type="molecule type" value="Genomic_DNA"/>
</dbReference>